<evidence type="ECO:0000256" key="2">
    <source>
        <dbReference type="ARBA" id="ARBA00007193"/>
    </source>
</evidence>
<evidence type="ECO:0000256" key="9">
    <source>
        <dbReference type="ARBA" id="ARBA00023136"/>
    </source>
</evidence>
<feature type="non-terminal residue" evidence="14">
    <location>
        <position position="135"/>
    </location>
</feature>
<dbReference type="GO" id="GO:0016020">
    <property type="term" value="C:membrane"/>
    <property type="evidence" value="ECO:0007669"/>
    <property type="project" value="UniProtKB-SubCell"/>
</dbReference>
<evidence type="ECO:0000256" key="5">
    <source>
        <dbReference type="ARBA" id="ARBA00022692"/>
    </source>
</evidence>
<evidence type="ECO:0000256" key="10">
    <source>
        <dbReference type="ARBA" id="ARBA00023201"/>
    </source>
</evidence>
<comment type="similarity">
    <text evidence="2 12">Belongs to the amiloride-sensitive sodium channel (TC 1.A.6) family.</text>
</comment>
<keyword evidence="11 12" id="KW-0407">Ion channel</keyword>
<accession>A0A653BJH1</accession>
<comment type="subcellular location">
    <subcellularLocation>
        <location evidence="1">Membrane</location>
        <topology evidence="1">Multi-pass membrane protein</topology>
    </subcellularLocation>
</comment>
<reference evidence="14 15" key="1">
    <citation type="submission" date="2019-01" db="EMBL/GenBank/DDBJ databases">
        <authorList>
            <person name="Sayadi A."/>
        </authorList>
    </citation>
    <scope>NUCLEOTIDE SEQUENCE [LARGE SCALE GENOMIC DNA]</scope>
</reference>
<keyword evidence="5 12" id="KW-0812">Transmembrane</keyword>
<dbReference type="InterPro" id="IPR001873">
    <property type="entry name" value="ENaC"/>
</dbReference>
<sequence>MASTVCSVNSYISHLRIPSVVSNGVELPNLDPMHLSSTESNTHNKKVKKRARIKVNGTKRYLKEYCQNTTIHGFKYLAEKRSLCERYLWLLLISLSIATCGFLISRIYYKFITSPVIVSFATKESPLSEVPFPAV</sequence>
<evidence type="ECO:0000313" key="15">
    <source>
        <dbReference type="Proteomes" id="UP000410492"/>
    </source>
</evidence>
<evidence type="ECO:0000256" key="6">
    <source>
        <dbReference type="ARBA" id="ARBA00022989"/>
    </source>
</evidence>
<keyword evidence="4 12" id="KW-0894">Sodium channel</keyword>
<evidence type="ECO:0000256" key="3">
    <source>
        <dbReference type="ARBA" id="ARBA00022448"/>
    </source>
</evidence>
<evidence type="ECO:0000256" key="4">
    <source>
        <dbReference type="ARBA" id="ARBA00022461"/>
    </source>
</evidence>
<evidence type="ECO:0000256" key="8">
    <source>
        <dbReference type="ARBA" id="ARBA00023065"/>
    </source>
</evidence>
<keyword evidence="15" id="KW-1185">Reference proteome</keyword>
<gene>
    <name evidence="14" type="ORF">CALMAC_LOCUS1556</name>
</gene>
<keyword evidence="8 12" id="KW-0406">Ion transport</keyword>
<evidence type="ECO:0000256" key="7">
    <source>
        <dbReference type="ARBA" id="ARBA00023053"/>
    </source>
</evidence>
<dbReference type="GO" id="GO:0005272">
    <property type="term" value="F:sodium channel activity"/>
    <property type="evidence" value="ECO:0007669"/>
    <property type="project" value="UniProtKB-KW"/>
</dbReference>
<keyword evidence="6 13" id="KW-1133">Transmembrane helix</keyword>
<organism evidence="14 15">
    <name type="scientific">Callosobruchus maculatus</name>
    <name type="common">Southern cowpea weevil</name>
    <name type="synonym">Pulse bruchid</name>
    <dbReference type="NCBI Taxonomy" id="64391"/>
    <lineage>
        <taxon>Eukaryota</taxon>
        <taxon>Metazoa</taxon>
        <taxon>Ecdysozoa</taxon>
        <taxon>Arthropoda</taxon>
        <taxon>Hexapoda</taxon>
        <taxon>Insecta</taxon>
        <taxon>Pterygota</taxon>
        <taxon>Neoptera</taxon>
        <taxon>Endopterygota</taxon>
        <taxon>Coleoptera</taxon>
        <taxon>Polyphaga</taxon>
        <taxon>Cucujiformia</taxon>
        <taxon>Chrysomeloidea</taxon>
        <taxon>Chrysomelidae</taxon>
        <taxon>Bruchinae</taxon>
        <taxon>Bruchini</taxon>
        <taxon>Callosobruchus</taxon>
    </lineage>
</organism>
<dbReference type="Proteomes" id="UP000410492">
    <property type="component" value="Unassembled WGS sequence"/>
</dbReference>
<keyword evidence="7" id="KW-0915">Sodium</keyword>
<keyword evidence="3 12" id="KW-0813">Transport</keyword>
<name>A0A653BJH1_CALMS</name>
<evidence type="ECO:0000256" key="12">
    <source>
        <dbReference type="RuleBase" id="RU000679"/>
    </source>
</evidence>
<dbReference type="OrthoDB" id="6021021at2759"/>
<feature type="transmembrane region" description="Helical" evidence="13">
    <location>
        <begin position="87"/>
        <end position="109"/>
    </location>
</feature>
<proteinExistence type="inferred from homology"/>
<evidence type="ECO:0000256" key="11">
    <source>
        <dbReference type="ARBA" id="ARBA00023303"/>
    </source>
</evidence>
<protein>
    <submittedName>
        <fullName evidence="14">Uncharacterized protein</fullName>
    </submittedName>
</protein>
<evidence type="ECO:0000256" key="1">
    <source>
        <dbReference type="ARBA" id="ARBA00004141"/>
    </source>
</evidence>
<dbReference type="AlphaFoldDB" id="A0A653BJH1"/>
<keyword evidence="10 12" id="KW-0739">Sodium transport</keyword>
<dbReference type="EMBL" id="CAACVG010001821">
    <property type="protein sequence ID" value="VEN35733.1"/>
    <property type="molecule type" value="Genomic_DNA"/>
</dbReference>
<evidence type="ECO:0000313" key="14">
    <source>
        <dbReference type="EMBL" id="VEN35733.1"/>
    </source>
</evidence>
<keyword evidence="9 13" id="KW-0472">Membrane</keyword>
<evidence type="ECO:0000256" key="13">
    <source>
        <dbReference type="SAM" id="Phobius"/>
    </source>
</evidence>
<dbReference type="Pfam" id="PF00858">
    <property type="entry name" value="ASC"/>
    <property type="match status" value="1"/>
</dbReference>